<evidence type="ECO:0000313" key="2">
    <source>
        <dbReference type="Ensembl" id="ENSMAMP00000006890.2"/>
    </source>
</evidence>
<dbReference type="NCBIfam" id="TIGR01571">
    <property type="entry name" value="A_thal_Cys_rich"/>
    <property type="match status" value="1"/>
</dbReference>
<name>A0A3Q3RQ90_9TELE</name>
<sequence>MMVHPSSPPVVTDQPSTARFMVEPKNGTWSSRIFDCWDDKEICCLGFWCLPCLACQVSSMFGECLCLPLLDILSAGPVSSVAIRSSMRAKYHIQGSIAEDWLLAVFCSSCTWCQLAREMKLRQSQPS</sequence>
<dbReference type="PANTHER" id="PTHR15907">
    <property type="entry name" value="DUF614 FAMILY PROTEIN-RELATED"/>
    <property type="match status" value="1"/>
</dbReference>
<dbReference type="Ensembl" id="ENSMAMT00000007078.2">
    <property type="protein sequence ID" value="ENSMAMP00000006890.2"/>
    <property type="gene ID" value="ENSMAMG00000004671.2"/>
</dbReference>
<dbReference type="Proteomes" id="UP000261640">
    <property type="component" value="Unplaced"/>
</dbReference>
<dbReference type="GeneTree" id="ENSGT00940000163927"/>
<dbReference type="AlphaFoldDB" id="A0A3Q3RQ90"/>
<keyword evidence="3" id="KW-1185">Reference proteome</keyword>
<dbReference type="STRING" id="205130.ENSMAMP00000006890"/>
<dbReference type="InterPro" id="IPR006461">
    <property type="entry name" value="PLAC_motif_containing"/>
</dbReference>
<evidence type="ECO:0000256" key="1">
    <source>
        <dbReference type="ARBA" id="ARBA00009024"/>
    </source>
</evidence>
<accession>A0A3Q3RQ90</accession>
<proteinExistence type="inferred from homology"/>
<protein>
    <submittedName>
        <fullName evidence="2">Plac8 onzin related protein 6</fullName>
    </submittedName>
</protein>
<organism evidence="2 3">
    <name type="scientific">Mastacembelus armatus</name>
    <name type="common">zig-zag eel</name>
    <dbReference type="NCBI Taxonomy" id="205130"/>
    <lineage>
        <taxon>Eukaryota</taxon>
        <taxon>Metazoa</taxon>
        <taxon>Chordata</taxon>
        <taxon>Craniata</taxon>
        <taxon>Vertebrata</taxon>
        <taxon>Euteleostomi</taxon>
        <taxon>Actinopterygii</taxon>
        <taxon>Neopterygii</taxon>
        <taxon>Teleostei</taxon>
        <taxon>Neoteleostei</taxon>
        <taxon>Acanthomorphata</taxon>
        <taxon>Anabantaria</taxon>
        <taxon>Synbranchiformes</taxon>
        <taxon>Mastacembelidae</taxon>
        <taxon>Mastacembelus</taxon>
    </lineage>
</organism>
<reference evidence="2" key="2">
    <citation type="submission" date="2025-09" db="UniProtKB">
        <authorList>
            <consortium name="Ensembl"/>
        </authorList>
    </citation>
    <scope>IDENTIFICATION</scope>
</reference>
<dbReference type="Pfam" id="PF04749">
    <property type="entry name" value="PLAC8"/>
    <property type="match status" value="1"/>
</dbReference>
<comment type="similarity">
    <text evidence="1">Belongs to the cornifelin family.</text>
</comment>
<reference evidence="2" key="1">
    <citation type="submission" date="2025-08" db="UniProtKB">
        <authorList>
            <consortium name="Ensembl"/>
        </authorList>
    </citation>
    <scope>IDENTIFICATION</scope>
</reference>
<evidence type="ECO:0000313" key="3">
    <source>
        <dbReference type="Proteomes" id="UP000261640"/>
    </source>
</evidence>
<dbReference type="InParanoid" id="A0A3Q3RQ90"/>